<gene>
    <name evidence="2" type="ORF">CEXT_130191</name>
</gene>
<sequence>MYGVHKKRRQSSFYSEKKKADSSPIPGNDGTKDVKEGLSDSISSEIFGYRKIIYVFNSVGRIWFFLYSRSRDK</sequence>
<evidence type="ECO:0000256" key="1">
    <source>
        <dbReference type="SAM" id="MobiDB-lite"/>
    </source>
</evidence>
<name>A0AAV4VZM1_CAEEX</name>
<dbReference type="Proteomes" id="UP001054945">
    <property type="component" value="Unassembled WGS sequence"/>
</dbReference>
<feature type="compositionally biased region" description="Basic residues" evidence="1">
    <location>
        <begin position="1"/>
        <end position="10"/>
    </location>
</feature>
<comment type="caution">
    <text evidence="2">The sequence shown here is derived from an EMBL/GenBank/DDBJ whole genome shotgun (WGS) entry which is preliminary data.</text>
</comment>
<organism evidence="2 3">
    <name type="scientific">Caerostris extrusa</name>
    <name type="common">Bark spider</name>
    <name type="synonym">Caerostris bankana</name>
    <dbReference type="NCBI Taxonomy" id="172846"/>
    <lineage>
        <taxon>Eukaryota</taxon>
        <taxon>Metazoa</taxon>
        <taxon>Ecdysozoa</taxon>
        <taxon>Arthropoda</taxon>
        <taxon>Chelicerata</taxon>
        <taxon>Arachnida</taxon>
        <taxon>Araneae</taxon>
        <taxon>Araneomorphae</taxon>
        <taxon>Entelegynae</taxon>
        <taxon>Araneoidea</taxon>
        <taxon>Araneidae</taxon>
        <taxon>Caerostris</taxon>
    </lineage>
</organism>
<proteinExistence type="predicted"/>
<feature type="region of interest" description="Disordered" evidence="1">
    <location>
        <begin position="1"/>
        <end position="36"/>
    </location>
</feature>
<dbReference type="EMBL" id="BPLR01015418">
    <property type="protein sequence ID" value="GIY75925.1"/>
    <property type="molecule type" value="Genomic_DNA"/>
</dbReference>
<accession>A0AAV4VZM1</accession>
<evidence type="ECO:0000313" key="2">
    <source>
        <dbReference type="EMBL" id="GIY75925.1"/>
    </source>
</evidence>
<evidence type="ECO:0000313" key="3">
    <source>
        <dbReference type="Proteomes" id="UP001054945"/>
    </source>
</evidence>
<protein>
    <submittedName>
        <fullName evidence="2">Uncharacterized protein</fullName>
    </submittedName>
</protein>
<dbReference type="AlphaFoldDB" id="A0AAV4VZM1"/>
<keyword evidence="3" id="KW-1185">Reference proteome</keyword>
<reference evidence="2 3" key="1">
    <citation type="submission" date="2021-06" db="EMBL/GenBank/DDBJ databases">
        <title>Caerostris extrusa draft genome.</title>
        <authorList>
            <person name="Kono N."/>
            <person name="Arakawa K."/>
        </authorList>
    </citation>
    <scope>NUCLEOTIDE SEQUENCE [LARGE SCALE GENOMIC DNA]</scope>
</reference>